<gene>
    <name evidence="2" type="ORF">GN244_ATG20724</name>
</gene>
<dbReference type="EMBL" id="WSZM01001353">
    <property type="protein sequence ID" value="KAF4027654.1"/>
    <property type="molecule type" value="Genomic_DNA"/>
</dbReference>
<protein>
    <submittedName>
        <fullName evidence="2">Uncharacterized protein</fullName>
    </submittedName>
</protein>
<reference evidence="2" key="1">
    <citation type="submission" date="2020-04" db="EMBL/GenBank/DDBJ databases">
        <title>Hybrid Assembly of Korean Phytophthora infestans isolates.</title>
        <authorList>
            <person name="Prokchorchik M."/>
            <person name="Lee Y."/>
            <person name="Seo J."/>
            <person name="Cho J.-H."/>
            <person name="Park Y.-E."/>
            <person name="Jang D.-C."/>
            <person name="Im J.-S."/>
            <person name="Choi J.-G."/>
            <person name="Park H.-J."/>
            <person name="Lee G.-B."/>
            <person name="Lee Y.-G."/>
            <person name="Hong S.-Y."/>
            <person name="Cho K."/>
            <person name="Sohn K.H."/>
        </authorList>
    </citation>
    <scope>NUCLEOTIDE SEQUENCE</scope>
    <source>
        <strain evidence="2">KR_1_A1</strain>
    </source>
</reference>
<name>A0A833SD21_PHYIN</name>
<evidence type="ECO:0000313" key="3">
    <source>
        <dbReference type="Proteomes" id="UP000602510"/>
    </source>
</evidence>
<sequence>MYDRLQRSTHWHGEILTIDCTHYLETLSQDYSFAQKQTHGQLYHEWLPNAAIGTLQLWSQAEELLTLQNACKLTDNGNITVKNLTNWRRVRVGVASFHFALPPTTNIKRQRAELLATTIVANYPHTVMEPQYAAEVRLTAHPKDHPATVTLQLRPMIEAVIYTSSYGPDHSVQGAGGGLAQGNTTKHGLPSRPTAEE</sequence>
<evidence type="ECO:0000256" key="1">
    <source>
        <dbReference type="SAM" id="MobiDB-lite"/>
    </source>
</evidence>
<comment type="caution">
    <text evidence="2">The sequence shown here is derived from an EMBL/GenBank/DDBJ whole genome shotgun (WGS) entry which is preliminary data.</text>
</comment>
<dbReference type="AlphaFoldDB" id="A0A833SD21"/>
<accession>A0A833SD21</accession>
<evidence type="ECO:0000313" key="2">
    <source>
        <dbReference type="EMBL" id="KAF4027654.1"/>
    </source>
</evidence>
<keyword evidence="3" id="KW-1185">Reference proteome</keyword>
<feature type="region of interest" description="Disordered" evidence="1">
    <location>
        <begin position="172"/>
        <end position="197"/>
    </location>
</feature>
<dbReference type="Proteomes" id="UP000602510">
    <property type="component" value="Unassembled WGS sequence"/>
</dbReference>
<organism evidence="2 3">
    <name type="scientific">Phytophthora infestans</name>
    <name type="common">Potato late blight agent</name>
    <name type="synonym">Botrytis infestans</name>
    <dbReference type="NCBI Taxonomy" id="4787"/>
    <lineage>
        <taxon>Eukaryota</taxon>
        <taxon>Sar</taxon>
        <taxon>Stramenopiles</taxon>
        <taxon>Oomycota</taxon>
        <taxon>Peronosporomycetes</taxon>
        <taxon>Peronosporales</taxon>
        <taxon>Peronosporaceae</taxon>
        <taxon>Phytophthora</taxon>
    </lineage>
</organism>
<proteinExistence type="predicted"/>